<organism evidence="3 4">
    <name type="scientific">Flavobacterium cerinum</name>
    <dbReference type="NCBI Taxonomy" id="2502784"/>
    <lineage>
        <taxon>Bacteria</taxon>
        <taxon>Pseudomonadati</taxon>
        <taxon>Bacteroidota</taxon>
        <taxon>Flavobacteriia</taxon>
        <taxon>Flavobacteriales</taxon>
        <taxon>Flavobacteriaceae</taxon>
        <taxon>Flavobacterium</taxon>
    </lineage>
</organism>
<dbReference type="AlphaFoldDB" id="A0A444GL64"/>
<dbReference type="PROSITE" id="PS50835">
    <property type="entry name" value="IG_LIKE"/>
    <property type="match status" value="1"/>
</dbReference>
<dbReference type="SUPFAM" id="SSF48726">
    <property type="entry name" value="Immunoglobulin"/>
    <property type="match status" value="1"/>
</dbReference>
<accession>A0A444GL64</accession>
<dbReference type="InterPro" id="IPR007110">
    <property type="entry name" value="Ig-like_dom"/>
</dbReference>
<evidence type="ECO:0000259" key="2">
    <source>
        <dbReference type="PROSITE" id="PS50835"/>
    </source>
</evidence>
<protein>
    <submittedName>
        <fullName evidence="3">T9SS type A sorting domain-containing protein</fullName>
    </submittedName>
</protein>
<dbReference type="InterPro" id="IPR013783">
    <property type="entry name" value="Ig-like_fold"/>
</dbReference>
<evidence type="ECO:0000313" key="4">
    <source>
        <dbReference type="Proteomes" id="UP000287527"/>
    </source>
</evidence>
<evidence type="ECO:0000256" key="1">
    <source>
        <dbReference type="ARBA" id="ARBA00022729"/>
    </source>
</evidence>
<proteinExistence type="predicted"/>
<dbReference type="NCBIfam" id="TIGR03803">
    <property type="entry name" value="Gloeo_Verruco"/>
    <property type="match status" value="2"/>
</dbReference>
<feature type="domain" description="Ig-like" evidence="2">
    <location>
        <begin position="447"/>
        <end position="515"/>
    </location>
</feature>
<dbReference type="InterPro" id="IPR022519">
    <property type="entry name" value="Gloeo/Verruco_rpt"/>
</dbReference>
<dbReference type="InterPro" id="IPR036179">
    <property type="entry name" value="Ig-like_dom_sf"/>
</dbReference>
<keyword evidence="1" id="KW-0732">Signal</keyword>
<sequence>MIGKVLVYYTKTFLFLISYFNMMKQKLLVICCYFFLTYASAQKEYWGLISGTTAATTLYGNGSIFKTDQNGANPQPVYNFDSTNGMRPYGRLFVASNGKLYGTASQGGYNIPETDNTGGVLFEYDLTINRFKVVTSFGSTQLPTMKNPQSGIIEPIDGMLYGIASGVGIFKYNIINEITTVGSLVINPYNGMNGFPNRITGELMEASDGNLYGTTQYYSSCPTLTPLLGSIIRFNPSNNSFSYIYPFNCTYYDGAGPTGSLIETVSGKLYGTTMRGGNYGYENSIGDGTLFEYDIDTNTFTKKVSFNGNTTGSIPGPLTAGPNNKLYGVLTGSGKNPDNPEQEVKGSLYEYDPATGNITIMHYFAKIGNDYPTGLTPALNSLLLSSDGNFYGINGHGVFKFNPITKEVTLTGITSIDYFYPSDSSDLIEICRKPTYKYFDTDTYTYCIGESFAFDIKNTNATSYIWKKNGIELPTQTSGILNLTAMQLSDSGDYSCEMLNECGTTTTMMLHLTVEGCMGLEEVIGMKNTITLYPNPATNTINLQMPENRNFEIQSLTIWNMLGQKMYFDTQRCEQINVSSFSPGMYHIQLHTDKGNWENKFIKN</sequence>
<keyword evidence="4" id="KW-1185">Reference proteome</keyword>
<dbReference type="Proteomes" id="UP000287527">
    <property type="component" value="Unassembled WGS sequence"/>
</dbReference>
<dbReference type="SUPFAM" id="SSF63829">
    <property type="entry name" value="Calcium-dependent phosphotriesterase"/>
    <property type="match status" value="2"/>
</dbReference>
<name>A0A444GL64_9FLAO</name>
<reference evidence="3 4" key="1">
    <citation type="submission" date="2019-01" db="EMBL/GenBank/DDBJ databases">
        <title>Flavobacterium sp. nov.,isolated from freshwater.</title>
        <authorList>
            <person name="Zhang R."/>
            <person name="Du Z.-J."/>
        </authorList>
    </citation>
    <scope>NUCLEOTIDE SEQUENCE [LARGE SCALE GENOMIC DNA]</scope>
    <source>
        <strain evidence="3 4">1E403</strain>
    </source>
</reference>
<dbReference type="EMBL" id="SBII01000018">
    <property type="protein sequence ID" value="RWW91712.1"/>
    <property type="molecule type" value="Genomic_DNA"/>
</dbReference>
<dbReference type="NCBIfam" id="TIGR04183">
    <property type="entry name" value="Por_Secre_tail"/>
    <property type="match status" value="1"/>
</dbReference>
<comment type="caution">
    <text evidence="3">The sequence shown here is derived from an EMBL/GenBank/DDBJ whole genome shotgun (WGS) entry which is preliminary data.</text>
</comment>
<gene>
    <name evidence="3" type="ORF">EPI11_18250</name>
</gene>
<dbReference type="Pfam" id="PF18962">
    <property type="entry name" value="Por_Secre_tail"/>
    <property type="match status" value="1"/>
</dbReference>
<dbReference type="InterPro" id="IPR026444">
    <property type="entry name" value="Secre_tail"/>
</dbReference>
<dbReference type="Gene3D" id="2.60.40.10">
    <property type="entry name" value="Immunoglobulins"/>
    <property type="match status" value="1"/>
</dbReference>
<evidence type="ECO:0000313" key="3">
    <source>
        <dbReference type="EMBL" id="RWW91712.1"/>
    </source>
</evidence>
<dbReference type="OrthoDB" id="615576at2"/>